<reference evidence="1" key="1">
    <citation type="submission" date="2018-02" db="EMBL/GenBank/DDBJ databases">
        <title>Rhizophora mucronata_Transcriptome.</title>
        <authorList>
            <person name="Meera S.P."/>
            <person name="Sreeshan A."/>
            <person name="Augustine A."/>
        </authorList>
    </citation>
    <scope>NUCLEOTIDE SEQUENCE</scope>
    <source>
        <tissue evidence="1">Leaf</tissue>
    </source>
</reference>
<evidence type="ECO:0000313" key="1">
    <source>
        <dbReference type="EMBL" id="MBX23382.1"/>
    </source>
</evidence>
<sequence length="121" mass="13976">MMKIRTVVMLQLFKAINAFRCHSAVIPLMLPLLLICQSTKNSFPQLCPIQVQFGMLKKHVMPSHFQGTMFFIKKFLRHPVLLLQGLESRWKEQTPSPLMSFLRYFVCVPCSTNSPSERSFG</sequence>
<dbReference type="AlphaFoldDB" id="A0A2P2LZG7"/>
<protein>
    <submittedName>
        <fullName evidence="1">Uncharacterized protein MANES_09G067200</fullName>
    </submittedName>
</protein>
<dbReference type="EMBL" id="GGEC01042898">
    <property type="protein sequence ID" value="MBX23382.1"/>
    <property type="molecule type" value="Transcribed_RNA"/>
</dbReference>
<organism evidence="1">
    <name type="scientific">Rhizophora mucronata</name>
    <name type="common">Asiatic mangrove</name>
    <dbReference type="NCBI Taxonomy" id="61149"/>
    <lineage>
        <taxon>Eukaryota</taxon>
        <taxon>Viridiplantae</taxon>
        <taxon>Streptophyta</taxon>
        <taxon>Embryophyta</taxon>
        <taxon>Tracheophyta</taxon>
        <taxon>Spermatophyta</taxon>
        <taxon>Magnoliopsida</taxon>
        <taxon>eudicotyledons</taxon>
        <taxon>Gunneridae</taxon>
        <taxon>Pentapetalae</taxon>
        <taxon>rosids</taxon>
        <taxon>fabids</taxon>
        <taxon>Malpighiales</taxon>
        <taxon>Rhizophoraceae</taxon>
        <taxon>Rhizophora</taxon>
    </lineage>
</organism>
<accession>A0A2P2LZG7</accession>
<name>A0A2P2LZG7_RHIMU</name>
<proteinExistence type="predicted"/>